<sequence>MILTELKDYISQHHGASRTELAQRFALSEDGVDAMLHVWLQKGAISRLEDKTPGSKGRVRVRYRVNSSDSLAINVTM</sequence>
<gene>
    <name evidence="2" type="ORF">F9817_02680</name>
</gene>
<dbReference type="InterPro" id="IPR015102">
    <property type="entry name" value="Tscrpt_reg_HTH_FeoC"/>
</dbReference>
<reference evidence="2 3" key="1">
    <citation type="submission" date="2019-10" db="EMBL/GenBank/DDBJ databases">
        <title>Vibrio sp. nov. isolated from a shrimp pond.</title>
        <authorList>
            <person name="Gomez-Gil B."/>
            <person name="Enciso-Ibarra J."/>
            <person name="Enciso-Ibarra K."/>
            <person name="Bolan-Mejia C."/>
        </authorList>
    </citation>
    <scope>NUCLEOTIDE SEQUENCE [LARGE SCALE GENOMIC DNA]</scope>
    <source>
        <strain evidence="2 3">CAIM 722</strain>
    </source>
</reference>
<evidence type="ECO:0000313" key="3">
    <source>
        <dbReference type="Proteomes" id="UP000462621"/>
    </source>
</evidence>
<proteinExistence type="predicted"/>
<dbReference type="AlphaFoldDB" id="A0A7X4LHS2"/>
<dbReference type="InterPro" id="IPR036388">
    <property type="entry name" value="WH-like_DNA-bd_sf"/>
</dbReference>
<keyword evidence="3" id="KW-1185">Reference proteome</keyword>
<dbReference type="Pfam" id="PF09012">
    <property type="entry name" value="FeoC"/>
    <property type="match status" value="1"/>
</dbReference>
<dbReference type="RefSeq" id="WP_161153420.1">
    <property type="nucleotide sequence ID" value="NZ_WEKT01000003.1"/>
</dbReference>
<name>A0A7X4LHS2_9VIBR</name>
<accession>A0A7X4LHS2</accession>
<evidence type="ECO:0000259" key="1">
    <source>
        <dbReference type="Pfam" id="PF09012"/>
    </source>
</evidence>
<dbReference type="Gene3D" id="1.10.10.10">
    <property type="entry name" value="Winged helix-like DNA-binding domain superfamily/Winged helix DNA-binding domain"/>
    <property type="match status" value="1"/>
</dbReference>
<dbReference type="SUPFAM" id="SSF46785">
    <property type="entry name" value="Winged helix' DNA-binding domain"/>
    <property type="match status" value="1"/>
</dbReference>
<evidence type="ECO:0000313" key="2">
    <source>
        <dbReference type="EMBL" id="MZI92111.1"/>
    </source>
</evidence>
<organism evidence="2 3">
    <name type="scientific">Vibrio eleionomae</name>
    <dbReference type="NCBI Taxonomy" id="2653505"/>
    <lineage>
        <taxon>Bacteria</taxon>
        <taxon>Pseudomonadati</taxon>
        <taxon>Pseudomonadota</taxon>
        <taxon>Gammaproteobacteria</taxon>
        <taxon>Vibrionales</taxon>
        <taxon>Vibrionaceae</taxon>
        <taxon>Vibrio</taxon>
    </lineage>
</organism>
<dbReference type="Proteomes" id="UP000462621">
    <property type="component" value="Unassembled WGS sequence"/>
</dbReference>
<protein>
    <submittedName>
        <fullName evidence="2">Iron transporter FeoC</fullName>
    </submittedName>
</protein>
<dbReference type="EMBL" id="WEKT01000003">
    <property type="protein sequence ID" value="MZI92111.1"/>
    <property type="molecule type" value="Genomic_DNA"/>
</dbReference>
<dbReference type="InterPro" id="IPR036390">
    <property type="entry name" value="WH_DNA-bd_sf"/>
</dbReference>
<comment type="caution">
    <text evidence="2">The sequence shown here is derived from an EMBL/GenBank/DDBJ whole genome shotgun (WGS) entry which is preliminary data.</text>
</comment>
<feature type="domain" description="Transcriptional regulator HTH-type FeoC" evidence="1">
    <location>
        <begin position="2"/>
        <end position="55"/>
    </location>
</feature>